<organism evidence="8 9">
    <name type="scientific">Parathermosynechococcus lividus PCC 6715</name>
    <dbReference type="NCBI Taxonomy" id="1917166"/>
    <lineage>
        <taxon>Bacteria</taxon>
        <taxon>Bacillati</taxon>
        <taxon>Cyanobacteriota</taxon>
        <taxon>Cyanophyceae</taxon>
        <taxon>Acaryochloridales</taxon>
        <taxon>Thermosynechococcaceae</taxon>
        <taxon>Parathermosynechococcus</taxon>
    </lineage>
</organism>
<dbReference type="PANTHER" id="PTHR37820:SF1">
    <property type="entry name" value="CELL DIVISION PROTEIN FTSQ"/>
    <property type="match status" value="1"/>
</dbReference>
<keyword evidence="3 6" id="KW-0812">Transmembrane</keyword>
<evidence type="ECO:0000313" key="8">
    <source>
        <dbReference type="EMBL" id="ATS19635.1"/>
    </source>
</evidence>
<keyword evidence="6" id="KW-0472">Membrane</keyword>
<dbReference type="AlphaFoldDB" id="A0A2D2Q566"/>
<keyword evidence="9" id="KW-1185">Reference proteome</keyword>
<keyword evidence="5" id="KW-0131">Cell cycle</keyword>
<dbReference type="Pfam" id="PF08478">
    <property type="entry name" value="POTRA_1"/>
    <property type="match status" value="1"/>
</dbReference>
<evidence type="ECO:0000256" key="4">
    <source>
        <dbReference type="ARBA" id="ARBA00022989"/>
    </source>
</evidence>
<proteinExistence type="predicted"/>
<name>A0A2D2Q566_PARLV</name>
<keyword evidence="4 6" id="KW-1133">Transmembrane helix</keyword>
<evidence type="ECO:0000256" key="6">
    <source>
        <dbReference type="SAM" id="Phobius"/>
    </source>
</evidence>
<dbReference type="InterPro" id="IPR013685">
    <property type="entry name" value="POTRA_FtsQ_type"/>
</dbReference>
<dbReference type="InterPro" id="IPR050487">
    <property type="entry name" value="FtsQ_DivIB"/>
</dbReference>
<keyword evidence="2 8" id="KW-0132">Cell division</keyword>
<dbReference type="OrthoDB" id="527430at2"/>
<reference evidence="8 9" key="1">
    <citation type="submission" date="2016-11" db="EMBL/GenBank/DDBJ databases">
        <title>Complete genome sequence of thermophilic cyanobacteria strain Synechococcus sp. PCC6715.</title>
        <authorList>
            <person name="Tang J."/>
            <person name="Daroch M."/>
            <person name="Liang Y."/>
            <person name="Jiang D."/>
            <person name="Shah M."/>
        </authorList>
    </citation>
    <scope>NUCLEOTIDE SEQUENCE [LARGE SCALE GENOMIC DNA]</scope>
    <source>
        <strain evidence="8 9">PCC 6715</strain>
    </source>
</reference>
<dbReference type="GO" id="GO:0005886">
    <property type="term" value="C:plasma membrane"/>
    <property type="evidence" value="ECO:0007669"/>
    <property type="project" value="TreeGrafter"/>
</dbReference>
<dbReference type="Proteomes" id="UP000231057">
    <property type="component" value="Chromosome"/>
</dbReference>
<evidence type="ECO:0000256" key="1">
    <source>
        <dbReference type="ARBA" id="ARBA00022475"/>
    </source>
</evidence>
<dbReference type="GO" id="GO:0051301">
    <property type="term" value="P:cell division"/>
    <property type="evidence" value="ECO:0007669"/>
    <property type="project" value="UniProtKB-KW"/>
</dbReference>
<evidence type="ECO:0000256" key="5">
    <source>
        <dbReference type="ARBA" id="ARBA00023306"/>
    </source>
</evidence>
<evidence type="ECO:0000256" key="2">
    <source>
        <dbReference type="ARBA" id="ARBA00022618"/>
    </source>
</evidence>
<dbReference type="PANTHER" id="PTHR37820">
    <property type="entry name" value="CELL DIVISION PROTEIN DIVIB"/>
    <property type="match status" value="1"/>
</dbReference>
<evidence type="ECO:0000259" key="7">
    <source>
        <dbReference type="Pfam" id="PF08478"/>
    </source>
</evidence>
<sequence>MGMVNPSRQGAAANDAIRERRRQLQSKRRWRQLAGLWRTMVLLGLTGGLVWGLTLPDWIIRRPDQVQIRGNVLLKTTAIQAQLALDYPQSLLRLQPQPLIQSLEATLPLQRVTIARQLFPPQLIVEVQERLPVAVTTCRQCLVISEGGQPQGPASRWFIDATGAVAPSTSYQATALNPAPTLMIQGYFVAVSTPSRPNLLAVSRDRQQQWQQLYRLLQRQSLPIIAIDWRNEQNLVVQTPLAPVHLGAVQWNSHVLEQQLMALVNLQQLPDYLDPRQIVFIDLVNPQEPLVQMRNQPTQQPLPRRTP</sequence>
<accession>A0A2D2Q566</accession>
<dbReference type="EMBL" id="CP018092">
    <property type="protein sequence ID" value="ATS19635.1"/>
    <property type="molecule type" value="Genomic_DNA"/>
</dbReference>
<reference evidence="9" key="2">
    <citation type="journal article" date="2022" name="Front. Microbiol.">
        <title>Comparative Genomic Analysis Revealed Distinct Molecular Components and Organization of CO2-Concentrating Mechanism in Thermophilic Cyanobacteria.</title>
        <authorList>
            <person name="Tang J."/>
            <person name="Zhou H."/>
            <person name="Yao D."/>
            <person name="Riaz S."/>
            <person name="You D."/>
            <person name="Klepacz-Smolka A."/>
            <person name="Daroch M."/>
        </authorList>
    </citation>
    <scope>NUCLEOTIDE SEQUENCE [LARGE SCALE GENOMIC DNA]</scope>
    <source>
        <strain evidence="9">PCC 6715</strain>
    </source>
</reference>
<evidence type="ECO:0000313" key="9">
    <source>
        <dbReference type="Proteomes" id="UP000231057"/>
    </source>
</evidence>
<protein>
    <submittedName>
        <fullName evidence="8">Cell division septal protein</fullName>
    </submittedName>
</protein>
<evidence type="ECO:0000256" key="3">
    <source>
        <dbReference type="ARBA" id="ARBA00022692"/>
    </source>
</evidence>
<dbReference type="KEGG" id="slw:BRW62_11210"/>
<keyword evidence="1" id="KW-1003">Cell membrane</keyword>
<feature type="transmembrane region" description="Helical" evidence="6">
    <location>
        <begin position="35"/>
        <end position="53"/>
    </location>
</feature>
<gene>
    <name evidence="8" type="ORF">BRW62_11210</name>
</gene>
<feature type="domain" description="POTRA" evidence="7">
    <location>
        <begin position="64"/>
        <end position="130"/>
    </location>
</feature>